<dbReference type="EMBL" id="JAMYWD010000009">
    <property type="protein sequence ID" value="KAJ4960651.1"/>
    <property type="molecule type" value="Genomic_DNA"/>
</dbReference>
<sequence length="348" mass="38418">MFTSSNLSCHRFPNLDSIGRVKPIDIDKLQIALCHSCIVVSVFCKPHFCSGDGPNDEITSNKSRFMPGELFERAILVTESNGKLVGFGHAVSDCGLTTSIYDVMNCYSLLQVHHLVRTECGLSTYLYECEFLLLPKGVKGESCDLDDGQLTPESVLELPDSLHTSSGSSASGGAVDIVPDKLALTNDNRYIITRENIGGEKLTNLQFDALKEITNADLLSKNDVLLGLAHRAIDIETTRWTIGDHVLDVINIAKVLGLVFDVGNILVTIVVRLHGRPPPMIAHHRLSSWIPKLIPPWPPPGSSPIKAIEQGLRKGKRSLGRKKEREMREKMEDHRTLLHRFSVVGVID</sequence>
<evidence type="ECO:0008006" key="3">
    <source>
        <dbReference type="Google" id="ProtNLM"/>
    </source>
</evidence>
<comment type="caution">
    <text evidence="1">The sequence shown here is derived from an EMBL/GenBank/DDBJ whole genome shotgun (WGS) entry which is preliminary data.</text>
</comment>
<organism evidence="1 2">
    <name type="scientific">Protea cynaroides</name>
    <dbReference type="NCBI Taxonomy" id="273540"/>
    <lineage>
        <taxon>Eukaryota</taxon>
        <taxon>Viridiplantae</taxon>
        <taxon>Streptophyta</taxon>
        <taxon>Embryophyta</taxon>
        <taxon>Tracheophyta</taxon>
        <taxon>Spermatophyta</taxon>
        <taxon>Magnoliopsida</taxon>
        <taxon>Proteales</taxon>
        <taxon>Proteaceae</taxon>
        <taxon>Protea</taxon>
    </lineage>
</organism>
<dbReference type="OrthoDB" id="2744543at2759"/>
<accession>A0A9Q0H668</accession>
<dbReference type="AlphaFoldDB" id="A0A9Q0H668"/>
<name>A0A9Q0H668_9MAGN</name>
<reference evidence="1" key="1">
    <citation type="journal article" date="2023" name="Plant J.">
        <title>The genome of the king protea, Protea cynaroides.</title>
        <authorList>
            <person name="Chang J."/>
            <person name="Duong T.A."/>
            <person name="Schoeman C."/>
            <person name="Ma X."/>
            <person name="Roodt D."/>
            <person name="Barker N."/>
            <person name="Li Z."/>
            <person name="Van de Peer Y."/>
            <person name="Mizrachi E."/>
        </authorList>
    </citation>
    <scope>NUCLEOTIDE SEQUENCE</scope>
    <source>
        <tissue evidence="1">Young leaves</tissue>
    </source>
</reference>
<dbReference type="Proteomes" id="UP001141806">
    <property type="component" value="Unassembled WGS sequence"/>
</dbReference>
<gene>
    <name evidence="1" type="ORF">NE237_020561</name>
</gene>
<evidence type="ECO:0000313" key="1">
    <source>
        <dbReference type="EMBL" id="KAJ4960651.1"/>
    </source>
</evidence>
<proteinExistence type="predicted"/>
<evidence type="ECO:0000313" key="2">
    <source>
        <dbReference type="Proteomes" id="UP001141806"/>
    </source>
</evidence>
<keyword evidence="2" id="KW-1185">Reference proteome</keyword>
<protein>
    <recommendedName>
        <fullName evidence="3">Glucosamine-phosphate N-acetyltransferase</fullName>
    </recommendedName>
</protein>